<dbReference type="PANTHER" id="PTHR43540">
    <property type="entry name" value="PEROXYUREIDOACRYLATE/UREIDOACRYLATE AMIDOHYDROLASE-RELATED"/>
    <property type="match status" value="1"/>
</dbReference>
<dbReference type="InterPro" id="IPR036380">
    <property type="entry name" value="Isochorismatase-like_sf"/>
</dbReference>
<dbReference type="PANTHER" id="PTHR43540:SF10">
    <property type="entry name" value="ISOCHORISMATASE"/>
    <property type="match status" value="1"/>
</dbReference>
<dbReference type="Pfam" id="PF00857">
    <property type="entry name" value="Isochorismatase"/>
    <property type="match status" value="1"/>
</dbReference>
<name>A0A919X809_9BACI</name>
<evidence type="ECO:0000259" key="3">
    <source>
        <dbReference type="Pfam" id="PF00857"/>
    </source>
</evidence>
<keyword evidence="2" id="KW-0378">Hydrolase</keyword>
<gene>
    <name evidence="4" type="ORF">J43TS3_11690</name>
</gene>
<dbReference type="CDD" id="cd00431">
    <property type="entry name" value="cysteine_hydrolases"/>
    <property type="match status" value="1"/>
</dbReference>
<proteinExistence type="inferred from homology"/>
<dbReference type="EMBL" id="BORP01000002">
    <property type="protein sequence ID" value="GIO26558.1"/>
    <property type="molecule type" value="Genomic_DNA"/>
</dbReference>
<protein>
    <submittedName>
        <fullName evidence="4">Isochorismatase</fullName>
    </submittedName>
</protein>
<dbReference type="InterPro" id="IPR000868">
    <property type="entry name" value="Isochorismatase-like_dom"/>
</dbReference>
<feature type="domain" description="Isochorismatase-like" evidence="3">
    <location>
        <begin position="5"/>
        <end position="177"/>
    </location>
</feature>
<keyword evidence="5" id="KW-1185">Reference proteome</keyword>
<accession>A0A919X809</accession>
<sequence>MSKKCLLNVDYTNDFIAEDGALTCGKPGQAIEEYIISLTKQFIDNGDEVVFAIDKHLENDPYHPEAMLYPPHNIVGTKGRELYGDLQNVWEANKSKSNVHWMDKTRYSAFVGTSLELFLRERKISEIHIVGTCTDICVLHTAIDAYGKGFDIVIHENGVASFNQIGHEWALQHFVNTLNATVVKN</sequence>
<dbReference type="GO" id="GO:0016787">
    <property type="term" value="F:hydrolase activity"/>
    <property type="evidence" value="ECO:0007669"/>
    <property type="project" value="UniProtKB-KW"/>
</dbReference>
<evidence type="ECO:0000313" key="4">
    <source>
        <dbReference type="EMBL" id="GIO26558.1"/>
    </source>
</evidence>
<evidence type="ECO:0000256" key="2">
    <source>
        <dbReference type="ARBA" id="ARBA00022801"/>
    </source>
</evidence>
<organism evidence="4 5">
    <name type="scientific">Ornithinibacillus bavariensis</name>
    <dbReference type="NCBI Taxonomy" id="545502"/>
    <lineage>
        <taxon>Bacteria</taxon>
        <taxon>Bacillati</taxon>
        <taxon>Bacillota</taxon>
        <taxon>Bacilli</taxon>
        <taxon>Bacillales</taxon>
        <taxon>Bacillaceae</taxon>
        <taxon>Ornithinibacillus</taxon>
    </lineage>
</organism>
<reference evidence="4" key="1">
    <citation type="submission" date="2021-03" db="EMBL/GenBank/DDBJ databases">
        <title>Antimicrobial resistance genes in bacteria isolated from Japanese honey, and their potential for conferring macrolide and lincosamide resistance in the American foulbrood pathogen Paenibacillus larvae.</title>
        <authorList>
            <person name="Okamoto M."/>
            <person name="Kumagai M."/>
            <person name="Kanamori H."/>
            <person name="Takamatsu D."/>
        </authorList>
    </citation>
    <scope>NUCLEOTIDE SEQUENCE</scope>
    <source>
        <strain evidence="4">J43TS3</strain>
    </source>
</reference>
<dbReference type="Proteomes" id="UP000676917">
    <property type="component" value="Unassembled WGS sequence"/>
</dbReference>
<comment type="similarity">
    <text evidence="1">Belongs to the isochorismatase family.</text>
</comment>
<dbReference type="RefSeq" id="WP_212920082.1">
    <property type="nucleotide sequence ID" value="NZ_BORP01000002.1"/>
</dbReference>
<dbReference type="AlphaFoldDB" id="A0A919X809"/>
<comment type="caution">
    <text evidence="4">The sequence shown here is derived from an EMBL/GenBank/DDBJ whole genome shotgun (WGS) entry which is preliminary data.</text>
</comment>
<dbReference type="SUPFAM" id="SSF52499">
    <property type="entry name" value="Isochorismatase-like hydrolases"/>
    <property type="match status" value="1"/>
</dbReference>
<dbReference type="Gene3D" id="3.40.50.850">
    <property type="entry name" value="Isochorismatase-like"/>
    <property type="match status" value="1"/>
</dbReference>
<evidence type="ECO:0000313" key="5">
    <source>
        <dbReference type="Proteomes" id="UP000676917"/>
    </source>
</evidence>
<dbReference type="InterPro" id="IPR050272">
    <property type="entry name" value="Isochorismatase-like_hydrls"/>
</dbReference>
<evidence type="ECO:0000256" key="1">
    <source>
        <dbReference type="ARBA" id="ARBA00006336"/>
    </source>
</evidence>